<dbReference type="Proteomes" id="UP000198642">
    <property type="component" value="Unassembled WGS sequence"/>
</dbReference>
<protein>
    <submittedName>
        <fullName evidence="6">Transposase, Mutator family</fullName>
    </submittedName>
</protein>
<evidence type="ECO:0000313" key="7">
    <source>
        <dbReference type="Proteomes" id="UP000198642"/>
    </source>
</evidence>
<keyword evidence="5" id="KW-0233">DNA recombination</keyword>
<dbReference type="AlphaFoldDB" id="A0A1I0ZSP2"/>
<evidence type="ECO:0000256" key="3">
    <source>
        <dbReference type="ARBA" id="ARBA00022578"/>
    </source>
</evidence>
<evidence type="ECO:0000256" key="5">
    <source>
        <dbReference type="ARBA" id="ARBA00023172"/>
    </source>
</evidence>
<dbReference type="GO" id="GO:0003677">
    <property type="term" value="F:DNA binding"/>
    <property type="evidence" value="ECO:0007669"/>
    <property type="project" value="UniProtKB-KW"/>
</dbReference>
<reference evidence="6 7" key="1">
    <citation type="submission" date="2016-10" db="EMBL/GenBank/DDBJ databases">
        <authorList>
            <person name="de Groot N.N."/>
        </authorList>
    </citation>
    <scope>NUCLEOTIDE SEQUENCE [LARGE SCALE GENOMIC DNA]</scope>
    <source>
        <strain evidence="6 7">CGMCC 1.3702</strain>
    </source>
</reference>
<dbReference type="STRING" id="237679.SAMN04488072_112113"/>
<comment type="similarity">
    <text evidence="2">Belongs to the transposase mutator family.</text>
</comment>
<organism evidence="6 7">
    <name type="scientific">Lentibacillus halodurans</name>
    <dbReference type="NCBI Taxonomy" id="237679"/>
    <lineage>
        <taxon>Bacteria</taxon>
        <taxon>Bacillati</taxon>
        <taxon>Bacillota</taxon>
        <taxon>Bacilli</taxon>
        <taxon>Bacillales</taxon>
        <taxon>Bacillaceae</taxon>
        <taxon>Lentibacillus</taxon>
    </lineage>
</organism>
<keyword evidence="3" id="KW-0815">Transposition</keyword>
<accession>A0A1I0ZSP2</accession>
<evidence type="ECO:0000313" key="6">
    <source>
        <dbReference type="EMBL" id="SFB27460.1"/>
    </source>
</evidence>
<dbReference type="GO" id="GO:0004803">
    <property type="term" value="F:transposase activity"/>
    <property type="evidence" value="ECO:0007669"/>
    <property type="project" value="InterPro"/>
</dbReference>
<gene>
    <name evidence="6" type="ORF">SAMN04488072_112113</name>
</gene>
<dbReference type="EMBL" id="FOJW01000012">
    <property type="protein sequence ID" value="SFB27460.1"/>
    <property type="molecule type" value="Genomic_DNA"/>
</dbReference>
<evidence type="ECO:0000256" key="1">
    <source>
        <dbReference type="ARBA" id="ARBA00002190"/>
    </source>
</evidence>
<dbReference type="GO" id="GO:0006313">
    <property type="term" value="P:DNA transposition"/>
    <property type="evidence" value="ECO:0007669"/>
    <property type="project" value="InterPro"/>
</dbReference>
<dbReference type="Pfam" id="PF00872">
    <property type="entry name" value="Transposase_mut"/>
    <property type="match status" value="1"/>
</dbReference>
<keyword evidence="4" id="KW-0238">DNA-binding</keyword>
<evidence type="ECO:0000256" key="2">
    <source>
        <dbReference type="ARBA" id="ARBA00010961"/>
    </source>
</evidence>
<name>A0A1I0ZSP2_9BACI</name>
<evidence type="ECO:0000256" key="4">
    <source>
        <dbReference type="ARBA" id="ARBA00023125"/>
    </source>
</evidence>
<dbReference type="InterPro" id="IPR001207">
    <property type="entry name" value="Transposase_mutator"/>
</dbReference>
<sequence length="83" mass="9842">MFGQETFITRALYYYSNAIRKVMYRTNAVESIHTSFRKVTKTRAFPNENALLEVLYLRIKEQYKMGRWPYPKLGNGYKPTPSP</sequence>
<keyword evidence="7" id="KW-1185">Reference proteome</keyword>
<proteinExistence type="inferred from homology"/>
<comment type="function">
    <text evidence="1">Required for the transposition of the insertion element.</text>
</comment>